<proteinExistence type="inferred from homology"/>
<dbReference type="AlphaFoldDB" id="A0A5C5YNP8"/>
<dbReference type="InterPro" id="IPR023271">
    <property type="entry name" value="Aquaporin-like"/>
</dbReference>
<evidence type="ECO:0000256" key="2">
    <source>
        <dbReference type="ARBA" id="ARBA00022448"/>
    </source>
</evidence>
<evidence type="ECO:0000256" key="3">
    <source>
        <dbReference type="ARBA" id="ARBA00022692"/>
    </source>
</evidence>
<feature type="transmembrane region" description="Helical" evidence="7">
    <location>
        <begin position="32"/>
        <end position="53"/>
    </location>
</feature>
<dbReference type="PRINTS" id="PR00783">
    <property type="entry name" value="MINTRINSICP"/>
</dbReference>
<feature type="transmembrane region" description="Helical" evidence="7">
    <location>
        <begin position="122"/>
        <end position="140"/>
    </location>
</feature>
<reference evidence="8 9" key="1">
    <citation type="submission" date="2019-02" db="EMBL/GenBank/DDBJ databases">
        <title>Deep-cultivation of Planctomycetes and their phenomic and genomic characterization uncovers novel biology.</title>
        <authorList>
            <person name="Wiegand S."/>
            <person name="Jogler M."/>
            <person name="Boedeker C."/>
            <person name="Pinto D."/>
            <person name="Vollmers J."/>
            <person name="Rivas-Marin E."/>
            <person name="Kohn T."/>
            <person name="Peeters S.H."/>
            <person name="Heuer A."/>
            <person name="Rast P."/>
            <person name="Oberbeckmann S."/>
            <person name="Bunk B."/>
            <person name="Jeske O."/>
            <person name="Meyerdierks A."/>
            <person name="Storesund J.E."/>
            <person name="Kallscheuer N."/>
            <person name="Luecker S."/>
            <person name="Lage O.M."/>
            <person name="Pohl T."/>
            <person name="Merkel B.J."/>
            <person name="Hornburger P."/>
            <person name="Mueller R.-W."/>
            <person name="Bruemmer F."/>
            <person name="Labrenz M."/>
            <person name="Spormann A.M."/>
            <person name="Op Den Camp H."/>
            <person name="Overmann J."/>
            <person name="Amann R."/>
            <person name="Jetten M.S.M."/>
            <person name="Mascher T."/>
            <person name="Medema M.H."/>
            <person name="Devos D.P."/>
            <person name="Kaster A.-K."/>
            <person name="Ovreas L."/>
            <person name="Rohde M."/>
            <person name="Galperin M.Y."/>
            <person name="Jogler C."/>
        </authorList>
    </citation>
    <scope>NUCLEOTIDE SEQUENCE [LARGE SCALE GENOMIC DNA]</scope>
    <source>
        <strain evidence="8 9">CA13</strain>
    </source>
</reference>
<dbReference type="GO" id="GO:0015267">
    <property type="term" value="F:channel activity"/>
    <property type="evidence" value="ECO:0007669"/>
    <property type="project" value="InterPro"/>
</dbReference>
<feature type="transmembrane region" description="Helical" evidence="7">
    <location>
        <begin position="79"/>
        <end position="102"/>
    </location>
</feature>
<organism evidence="8 9">
    <name type="scientific">Novipirellula herctigrandis</name>
    <dbReference type="NCBI Taxonomy" id="2527986"/>
    <lineage>
        <taxon>Bacteria</taxon>
        <taxon>Pseudomonadati</taxon>
        <taxon>Planctomycetota</taxon>
        <taxon>Planctomycetia</taxon>
        <taxon>Pirellulales</taxon>
        <taxon>Pirellulaceae</taxon>
        <taxon>Novipirellula</taxon>
    </lineage>
</organism>
<evidence type="ECO:0000256" key="1">
    <source>
        <dbReference type="ARBA" id="ARBA00004141"/>
    </source>
</evidence>
<feature type="transmembrane region" description="Helical" evidence="7">
    <location>
        <begin position="147"/>
        <end position="171"/>
    </location>
</feature>
<evidence type="ECO:0000256" key="6">
    <source>
        <dbReference type="RuleBase" id="RU000477"/>
    </source>
</evidence>
<dbReference type="InterPro" id="IPR022357">
    <property type="entry name" value="MIP_CS"/>
</dbReference>
<dbReference type="OrthoDB" id="9807293at2"/>
<evidence type="ECO:0000256" key="7">
    <source>
        <dbReference type="SAM" id="Phobius"/>
    </source>
</evidence>
<accession>A0A5C5YNP8</accession>
<dbReference type="PANTHER" id="PTHR45724:SF13">
    <property type="entry name" value="AQUAPORIN NIP1-1-RELATED"/>
    <property type="match status" value="1"/>
</dbReference>
<evidence type="ECO:0000313" key="8">
    <source>
        <dbReference type="EMBL" id="TWT76378.1"/>
    </source>
</evidence>
<keyword evidence="2 6" id="KW-0813">Transport</keyword>
<dbReference type="RefSeq" id="WP_146404162.1">
    <property type="nucleotide sequence ID" value="NZ_SJPJ01000002.1"/>
</dbReference>
<comment type="caution">
    <text evidence="8">The sequence shown here is derived from an EMBL/GenBank/DDBJ whole genome shotgun (WGS) entry which is preliminary data.</text>
</comment>
<dbReference type="NCBIfam" id="TIGR00861">
    <property type="entry name" value="MIP"/>
    <property type="match status" value="1"/>
</dbReference>
<dbReference type="EMBL" id="SJPJ01000002">
    <property type="protein sequence ID" value="TWT76378.1"/>
    <property type="molecule type" value="Genomic_DNA"/>
</dbReference>
<dbReference type="InterPro" id="IPR000425">
    <property type="entry name" value="MIP"/>
</dbReference>
<dbReference type="PANTHER" id="PTHR45724">
    <property type="entry name" value="AQUAPORIN NIP2-1"/>
    <property type="match status" value="1"/>
</dbReference>
<name>A0A5C5YNP8_9BACT</name>
<sequence length="217" mass="22859">MSKKYTAEILGTFILVFSGCGAAVVNDVREGMISHAGVALVWGMVVMSLIYALGDISGAHINPAVTIGFWVAKRFEAKYVIPFIVCQCIGATMAAIFLKILFPDHPTLGSTLPYDGSVWQSFVLEVVLSFMLMFVILCVSSGAKEKGIMAGAAIGSVVGFEAMFGGPISGASMNPARSMGPAIISGNTQHLWIYLVATILGMLAAVPICQLICNGDD</sequence>
<dbReference type="GO" id="GO:0016020">
    <property type="term" value="C:membrane"/>
    <property type="evidence" value="ECO:0007669"/>
    <property type="project" value="UniProtKB-SubCell"/>
</dbReference>
<evidence type="ECO:0000256" key="5">
    <source>
        <dbReference type="ARBA" id="ARBA00023136"/>
    </source>
</evidence>
<feature type="transmembrane region" description="Helical" evidence="7">
    <location>
        <begin position="191"/>
        <end position="213"/>
    </location>
</feature>
<dbReference type="Gene3D" id="1.20.1080.10">
    <property type="entry name" value="Glycerol uptake facilitator protein"/>
    <property type="match status" value="1"/>
</dbReference>
<keyword evidence="5 7" id="KW-0472">Membrane</keyword>
<keyword evidence="4 7" id="KW-1133">Transmembrane helix</keyword>
<dbReference type="SUPFAM" id="SSF81338">
    <property type="entry name" value="Aquaporin-like"/>
    <property type="match status" value="1"/>
</dbReference>
<comment type="subcellular location">
    <subcellularLocation>
        <location evidence="1">Membrane</location>
        <topology evidence="1">Multi-pass membrane protein</topology>
    </subcellularLocation>
</comment>
<evidence type="ECO:0000256" key="4">
    <source>
        <dbReference type="ARBA" id="ARBA00022989"/>
    </source>
</evidence>
<dbReference type="Proteomes" id="UP000315010">
    <property type="component" value="Unassembled WGS sequence"/>
</dbReference>
<keyword evidence="9" id="KW-1185">Reference proteome</keyword>
<gene>
    <name evidence="8" type="primary">aqpZ</name>
    <name evidence="8" type="ORF">CA13_68720</name>
</gene>
<dbReference type="Pfam" id="PF00230">
    <property type="entry name" value="MIP"/>
    <property type="match status" value="1"/>
</dbReference>
<dbReference type="PROSITE" id="PS51257">
    <property type="entry name" value="PROKAR_LIPOPROTEIN"/>
    <property type="match status" value="1"/>
</dbReference>
<comment type="similarity">
    <text evidence="6">Belongs to the MIP/aquaporin (TC 1.A.8) family.</text>
</comment>
<dbReference type="PROSITE" id="PS00221">
    <property type="entry name" value="MIP"/>
    <property type="match status" value="1"/>
</dbReference>
<protein>
    <submittedName>
        <fullName evidence="8">Aquaporin Z</fullName>
    </submittedName>
</protein>
<evidence type="ECO:0000313" key="9">
    <source>
        <dbReference type="Proteomes" id="UP000315010"/>
    </source>
</evidence>
<keyword evidence="3 6" id="KW-0812">Transmembrane</keyword>
<dbReference type="InterPro" id="IPR034294">
    <property type="entry name" value="Aquaporin_transptr"/>
</dbReference>